<feature type="coiled-coil region" evidence="1">
    <location>
        <begin position="99"/>
        <end position="126"/>
    </location>
</feature>
<organism evidence="2">
    <name type="scientific">Picea sitchensis</name>
    <name type="common">Sitka spruce</name>
    <name type="synonym">Pinus sitchensis</name>
    <dbReference type="NCBI Taxonomy" id="3332"/>
    <lineage>
        <taxon>Eukaryota</taxon>
        <taxon>Viridiplantae</taxon>
        <taxon>Streptophyta</taxon>
        <taxon>Embryophyta</taxon>
        <taxon>Tracheophyta</taxon>
        <taxon>Spermatophyta</taxon>
        <taxon>Pinopsida</taxon>
        <taxon>Pinidae</taxon>
        <taxon>Conifers I</taxon>
        <taxon>Pinales</taxon>
        <taxon>Pinaceae</taxon>
        <taxon>Picea</taxon>
    </lineage>
</organism>
<dbReference type="EMBL" id="EF085632">
    <property type="protein sequence ID" value="ABK24935.1"/>
    <property type="molecule type" value="mRNA"/>
</dbReference>
<evidence type="ECO:0000313" key="2">
    <source>
        <dbReference type="EMBL" id="ABK24935.1"/>
    </source>
</evidence>
<name>A9NWC4_PICSI</name>
<reference evidence="2" key="1">
    <citation type="journal article" date="2008" name="BMC Genomics">
        <title>A conifer genomics resource of 200,000 spruce (Picea spp.) ESTs and 6,464 high-quality, sequence-finished full-length cDNAs for Sitka spruce (Picea sitchensis).</title>
        <authorList>
            <person name="Ralph S.G."/>
            <person name="Chun H.J."/>
            <person name="Kolosova N."/>
            <person name="Cooper D."/>
            <person name="Oddy C."/>
            <person name="Ritland C.E."/>
            <person name="Kirkpatrick R."/>
            <person name="Moore R."/>
            <person name="Barber S."/>
            <person name="Holt R.A."/>
            <person name="Jones S.J."/>
            <person name="Marra M.A."/>
            <person name="Douglas C.J."/>
            <person name="Ritland K."/>
            <person name="Bohlmann J."/>
        </authorList>
    </citation>
    <scope>NUCLEOTIDE SEQUENCE</scope>
    <source>
        <tissue evidence="2">Bark</tissue>
    </source>
</reference>
<sequence>MELKERILTVSDEYIRLTQLISPILTVPFDLDSNQESIYTISGKLQAKRKLHSDLGRESKKLFEEYKSHSGSFGKRLSLRLQGNGGKRSNLIESSKLRWEEARNEEARAQELVAQLESQLAEVEESREGPLDKSVIRKKAIAALREIMKEVSRKDSEHDFHFELLPDYED</sequence>
<proteinExistence type="evidence at transcript level"/>
<keyword evidence="1" id="KW-0175">Coiled coil</keyword>
<accession>A9NWC4</accession>
<evidence type="ECO:0000256" key="1">
    <source>
        <dbReference type="SAM" id="Coils"/>
    </source>
</evidence>
<protein>
    <submittedName>
        <fullName evidence="2">Uncharacterized protein</fullName>
    </submittedName>
</protein>
<dbReference type="AlphaFoldDB" id="A9NWC4"/>